<dbReference type="Pfam" id="PF00248">
    <property type="entry name" value="Aldo_ket_red"/>
    <property type="match status" value="1"/>
</dbReference>
<evidence type="ECO:0000256" key="1">
    <source>
        <dbReference type="ARBA" id="ARBA00023002"/>
    </source>
</evidence>
<organism evidence="3 4">
    <name type="scientific">Planotetraspora kaengkrachanensis</name>
    <dbReference type="NCBI Taxonomy" id="575193"/>
    <lineage>
        <taxon>Bacteria</taxon>
        <taxon>Bacillati</taxon>
        <taxon>Actinomycetota</taxon>
        <taxon>Actinomycetes</taxon>
        <taxon>Streptosporangiales</taxon>
        <taxon>Streptosporangiaceae</taxon>
        <taxon>Planotetraspora</taxon>
    </lineage>
</organism>
<dbReference type="Proteomes" id="UP000630097">
    <property type="component" value="Unassembled WGS sequence"/>
</dbReference>
<dbReference type="Gene3D" id="3.20.20.100">
    <property type="entry name" value="NADP-dependent oxidoreductase domain"/>
    <property type="match status" value="1"/>
</dbReference>
<dbReference type="PANTHER" id="PTHR43364">
    <property type="entry name" value="NADH-SPECIFIC METHYLGLYOXAL REDUCTASE-RELATED"/>
    <property type="match status" value="1"/>
</dbReference>
<name>A0A8J3Q0F1_9ACTN</name>
<dbReference type="EMBL" id="BONV01000049">
    <property type="protein sequence ID" value="GIG84307.1"/>
    <property type="molecule type" value="Genomic_DNA"/>
</dbReference>
<protein>
    <submittedName>
        <fullName evidence="3">Oxidoreductase</fullName>
    </submittedName>
</protein>
<proteinExistence type="predicted"/>
<dbReference type="SUPFAM" id="SSF51430">
    <property type="entry name" value="NAD(P)-linked oxidoreductase"/>
    <property type="match status" value="1"/>
</dbReference>
<reference evidence="3 4" key="1">
    <citation type="submission" date="2021-01" db="EMBL/GenBank/DDBJ databases">
        <title>Whole genome shotgun sequence of Planotetraspora kaengkrachanensis NBRC 104272.</title>
        <authorList>
            <person name="Komaki H."/>
            <person name="Tamura T."/>
        </authorList>
    </citation>
    <scope>NUCLEOTIDE SEQUENCE [LARGE SCALE GENOMIC DNA]</scope>
    <source>
        <strain evidence="3 4">NBRC 104272</strain>
    </source>
</reference>
<accession>A0A8J3Q0F1</accession>
<dbReference type="InterPro" id="IPR036812">
    <property type="entry name" value="NAD(P)_OxRdtase_dom_sf"/>
</dbReference>
<dbReference type="AlphaFoldDB" id="A0A8J3Q0F1"/>
<evidence type="ECO:0000313" key="4">
    <source>
        <dbReference type="Proteomes" id="UP000630097"/>
    </source>
</evidence>
<gene>
    <name evidence="3" type="ORF">Pka01_74340</name>
</gene>
<evidence type="ECO:0000259" key="2">
    <source>
        <dbReference type="Pfam" id="PF00248"/>
    </source>
</evidence>
<sequence length="323" mass="35860">MPVERIIFGTMTLGHHGRGARVRDASTARSMLDLFHDRAYREVDTCYVYGDGSCEQMLGDLDAPDTFEIAVRYDPLATERGHEPDVLRACLRASLDRLRAERADLLYLNVRAQDTPWENTLRTVHELHDEGAIAEFGLSNVAADDIEETMAIVEDNGWLRPTVYQGLYNAATRAAETELMPVLRRHGLRFHAYNPLAGGAFAPSFGDEAAVDSGSRFDGSHAQGAQYRRRYWNEPYLQAMRTFKASCESSGISPTDAALRWLVHHSHLDGVHGDGIILGASRLEHLAQNLDAVQDAPLPPELLRAIDEASETARLAWPSVRPA</sequence>
<keyword evidence="1" id="KW-0560">Oxidoreductase</keyword>
<dbReference type="CDD" id="cd19075">
    <property type="entry name" value="AKR_AKR7A1-5"/>
    <property type="match status" value="1"/>
</dbReference>
<evidence type="ECO:0000313" key="3">
    <source>
        <dbReference type="EMBL" id="GIG84307.1"/>
    </source>
</evidence>
<keyword evidence="4" id="KW-1185">Reference proteome</keyword>
<dbReference type="InterPro" id="IPR023210">
    <property type="entry name" value="NADP_OxRdtase_dom"/>
</dbReference>
<comment type="caution">
    <text evidence="3">The sequence shown here is derived from an EMBL/GenBank/DDBJ whole genome shotgun (WGS) entry which is preliminary data.</text>
</comment>
<feature type="domain" description="NADP-dependent oxidoreductase" evidence="2">
    <location>
        <begin position="5"/>
        <end position="310"/>
    </location>
</feature>
<dbReference type="GO" id="GO:0016491">
    <property type="term" value="F:oxidoreductase activity"/>
    <property type="evidence" value="ECO:0007669"/>
    <property type="project" value="UniProtKB-KW"/>
</dbReference>
<dbReference type="InterPro" id="IPR050523">
    <property type="entry name" value="AKR_Detox_Biosynth"/>
</dbReference>
<dbReference type="PANTHER" id="PTHR43364:SF4">
    <property type="entry name" value="NAD(P)-LINKED OXIDOREDUCTASE SUPERFAMILY PROTEIN"/>
    <property type="match status" value="1"/>
</dbReference>